<keyword evidence="2" id="KW-1185">Reference proteome</keyword>
<protein>
    <recommendedName>
        <fullName evidence="3">Secreted protein</fullName>
    </recommendedName>
</protein>
<evidence type="ECO:0008006" key="3">
    <source>
        <dbReference type="Google" id="ProtNLM"/>
    </source>
</evidence>
<dbReference type="EMBL" id="JAFNEN010000751">
    <property type="protein sequence ID" value="KAG8177772.1"/>
    <property type="molecule type" value="Genomic_DNA"/>
</dbReference>
<gene>
    <name evidence="1" type="ORF">JTE90_010348</name>
</gene>
<proteinExistence type="predicted"/>
<evidence type="ECO:0000313" key="1">
    <source>
        <dbReference type="EMBL" id="KAG8177772.1"/>
    </source>
</evidence>
<comment type="caution">
    <text evidence="1">The sequence shown here is derived from an EMBL/GenBank/DDBJ whole genome shotgun (WGS) entry which is preliminary data.</text>
</comment>
<sequence length="96" mass="10972">MITKNVFHLVPSSCAMCMTGMLLRSRACLCRAVASPDLSITIQDWALEMPKIRKWRKGLSYCTCTVPASLAHLFRCVGVSWRHLIDEQERIFNILM</sequence>
<dbReference type="Proteomes" id="UP000827092">
    <property type="component" value="Unassembled WGS sequence"/>
</dbReference>
<organism evidence="1 2">
    <name type="scientific">Oedothorax gibbosus</name>
    <dbReference type="NCBI Taxonomy" id="931172"/>
    <lineage>
        <taxon>Eukaryota</taxon>
        <taxon>Metazoa</taxon>
        <taxon>Ecdysozoa</taxon>
        <taxon>Arthropoda</taxon>
        <taxon>Chelicerata</taxon>
        <taxon>Arachnida</taxon>
        <taxon>Araneae</taxon>
        <taxon>Araneomorphae</taxon>
        <taxon>Entelegynae</taxon>
        <taxon>Araneoidea</taxon>
        <taxon>Linyphiidae</taxon>
        <taxon>Erigoninae</taxon>
        <taxon>Oedothorax</taxon>
    </lineage>
</organism>
<dbReference type="AlphaFoldDB" id="A0AAV6U048"/>
<name>A0AAV6U048_9ARAC</name>
<reference evidence="1 2" key="1">
    <citation type="journal article" date="2022" name="Nat. Ecol. Evol.">
        <title>A masculinizing supergene underlies an exaggerated male reproductive morph in a spider.</title>
        <authorList>
            <person name="Hendrickx F."/>
            <person name="De Corte Z."/>
            <person name="Sonet G."/>
            <person name="Van Belleghem S.M."/>
            <person name="Kostlbacher S."/>
            <person name="Vangestel C."/>
        </authorList>
    </citation>
    <scope>NUCLEOTIDE SEQUENCE [LARGE SCALE GENOMIC DNA]</scope>
    <source>
        <strain evidence="1">W744_W776</strain>
    </source>
</reference>
<accession>A0AAV6U048</accession>
<evidence type="ECO:0000313" key="2">
    <source>
        <dbReference type="Proteomes" id="UP000827092"/>
    </source>
</evidence>